<keyword evidence="5" id="KW-0963">Cytoplasm</keyword>
<dbReference type="PANTHER" id="PTHR20275">
    <property type="entry name" value="NAD KINASE"/>
    <property type="match status" value="1"/>
</dbReference>
<keyword evidence="5" id="KW-0067">ATP-binding</keyword>
<comment type="cofactor">
    <cofactor evidence="5">
        <name>a divalent metal cation</name>
        <dbReference type="ChEBI" id="CHEBI:60240"/>
    </cofactor>
</comment>
<evidence type="ECO:0000313" key="6">
    <source>
        <dbReference type="EMBL" id="HIH07930.1"/>
    </source>
</evidence>
<comment type="caution">
    <text evidence="6">The sequence shown here is derived from an EMBL/GenBank/DDBJ whole genome shotgun (WGS) entry which is preliminary data.</text>
</comment>
<feature type="binding site" evidence="5">
    <location>
        <position position="145"/>
    </location>
    <ligand>
        <name>NAD(+)</name>
        <dbReference type="ChEBI" id="CHEBI:57540"/>
    </ligand>
</feature>
<dbReference type="EMBL" id="DUFG01000006">
    <property type="protein sequence ID" value="HIH07930.1"/>
    <property type="molecule type" value="Genomic_DNA"/>
</dbReference>
<dbReference type="HAMAP" id="MF_00361">
    <property type="entry name" value="NAD_kinase"/>
    <property type="match status" value="1"/>
</dbReference>
<sequence>MKKIKRIAITGRIAKSTAVSTAKKVIKLLERKKVAFWVDEFFPVQKEVKPLNSIKADMVLVFGGDGTMLHAFHELKRNVPVLGINCGARGTLMALTAANAKKELSKILNGKYSLEKRGRLRVEVDGKLAEEALNEVIIVPKKAGRLLHYHVRIDGQDLGEDADDGLIIATPTGSTAHALSAGGPKVMGNAKVFVIVRMNPIDLNRRPLLVNDNSKVEVSRFRETEIEAIIDGQHRFPVKKKIVARRGKEVTFALKK</sequence>
<gene>
    <name evidence="5" type="primary">nadK</name>
    <name evidence="6" type="ORF">HA237_01020</name>
</gene>
<dbReference type="GO" id="GO:0005737">
    <property type="term" value="C:cytoplasm"/>
    <property type="evidence" value="ECO:0007669"/>
    <property type="project" value="UniProtKB-SubCell"/>
</dbReference>
<evidence type="ECO:0000256" key="3">
    <source>
        <dbReference type="ARBA" id="ARBA00022857"/>
    </source>
</evidence>
<evidence type="ECO:0000256" key="5">
    <source>
        <dbReference type="HAMAP-Rule" id="MF_00361"/>
    </source>
</evidence>
<keyword evidence="2 5" id="KW-0418">Kinase</keyword>
<feature type="binding site" evidence="5">
    <location>
        <position position="233"/>
    </location>
    <ligand>
        <name>NAD(+)</name>
        <dbReference type="ChEBI" id="CHEBI:57540"/>
    </ligand>
</feature>
<dbReference type="Proteomes" id="UP000577419">
    <property type="component" value="Unassembled WGS sequence"/>
</dbReference>
<evidence type="ECO:0000313" key="7">
    <source>
        <dbReference type="Proteomes" id="UP000577419"/>
    </source>
</evidence>
<comment type="function">
    <text evidence="5">Involved in the regulation of the intracellular balance of NAD and NADP, and is a key enzyme in the biosynthesis of NADP. Catalyzes specifically the phosphorylation on 2'-hydroxyl of the adenosine moiety of NAD to yield NADP.</text>
</comment>
<dbReference type="Gene3D" id="3.40.50.10330">
    <property type="entry name" value="Probable inorganic polyphosphate/atp-NAD kinase, domain 1"/>
    <property type="match status" value="1"/>
</dbReference>
<dbReference type="GO" id="GO:0006741">
    <property type="term" value="P:NADP+ biosynthetic process"/>
    <property type="evidence" value="ECO:0007669"/>
    <property type="project" value="UniProtKB-UniRule"/>
</dbReference>
<dbReference type="EC" id="2.7.1.23" evidence="5"/>
<keyword evidence="5" id="KW-0547">Nucleotide-binding</keyword>
<keyword evidence="4 5" id="KW-0520">NAD</keyword>
<proteinExistence type="inferred from homology"/>
<reference evidence="7" key="1">
    <citation type="journal article" date="2020" name="bioRxiv">
        <title>A rank-normalized archaeal taxonomy based on genome phylogeny resolves widespread incomplete and uneven classifications.</title>
        <authorList>
            <person name="Rinke C."/>
            <person name="Chuvochina M."/>
            <person name="Mussig A.J."/>
            <person name="Chaumeil P.-A."/>
            <person name="Waite D.W."/>
            <person name="Whitman W.B."/>
            <person name="Parks D.H."/>
            <person name="Hugenholtz P."/>
        </authorList>
    </citation>
    <scope>NUCLEOTIDE SEQUENCE [LARGE SCALE GENOMIC DNA]</scope>
</reference>
<dbReference type="SUPFAM" id="SSF111331">
    <property type="entry name" value="NAD kinase/diacylglycerol kinase-like"/>
    <property type="match status" value="1"/>
</dbReference>
<feature type="binding site" evidence="5">
    <location>
        <position position="164"/>
    </location>
    <ligand>
        <name>NAD(+)</name>
        <dbReference type="ChEBI" id="CHEBI:57540"/>
    </ligand>
</feature>
<protein>
    <recommendedName>
        <fullName evidence="5">NAD kinase</fullName>
        <ecNumber evidence="5">2.7.1.23</ecNumber>
    </recommendedName>
    <alternativeName>
        <fullName evidence="5">ATP-dependent NAD kinase</fullName>
    </alternativeName>
</protein>
<dbReference type="Pfam" id="PF01513">
    <property type="entry name" value="NAD_kinase"/>
    <property type="match status" value="1"/>
</dbReference>
<dbReference type="Gene3D" id="2.60.200.30">
    <property type="entry name" value="Probable inorganic polyphosphate/atp-NAD kinase, domain 2"/>
    <property type="match status" value="1"/>
</dbReference>
<comment type="similarity">
    <text evidence="5">Belongs to the NAD kinase family.</text>
</comment>
<dbReference type="InterPro" id="IPR016064">
    <property type="entry name" value="NAD/diacylglycerol_kinase_sf"/>
</dbReference>
<dbReference type="GO" id="GO:0003951">
    <property type="term" value="F:NAD+ kinase activity"/>
    <property type="evidence" value="ECO:0007669"/>
    <property type="project" value="UniProtKB-UniRule"/>
</dbReference>
<comment type="caution">
    <text evidence="5">Lacks conserved residue(s) required for the propagation of feature annotation.</text>
</comment>
<dbReference type="InterPro" id="IPR017437">
    <property type="entry name" value="ATP-NAD_kinase_PpnK-typ_C"/>
</dbReference>
<keyword evidence="1 5" id="KW-0808">Transferase</keyword>
<feature type="binding site" evidence="5">
    <location>
        <begin position="134"/>
        <end position="135"/>
    </location>
    <ligand>
        <name>NAD(+)</name>
        <dbReference type="ChEBI" id="CHEBI:57540"/>
    </ligand>
</feature>
<dbReference type="GO" id="GO:0005524">
    <property type="term" value="F:ATP binding"/>
    <property type="evidence" value="ECO:0007669"/>
    <property type="project" value="UniProtKB-KW"/>
</dbReference>
<dbReference type="InterPro" id="IPR017438">
    <property type="entry name" value="ATP-NAD_kinase_N"/>
</dbReference>
<evidence type="ECO:0000256" key="2">
    <source>
        <dbReference type="ARBA" id="ARBA00022777"/>
    </source>
</evidence>
<dbReference type="GO" id="GO:0019674">
    <property type="term" value="P:NAD+ metabolic process"/>
    <property type="evidence" value="ECO:0007669"/>
    <property type="project" value="InterPro"/>
</dbReference>
<name>A0A7J4ISY3_9ARCH</name>
<comment type="subcellular location">
    <subcellularLocation>
        <location evidence="5">Cytoplasm</location>
    </subcellularLocation>
</comment>
<evidence type="ECO:0000256" key="1">
    <source>
        <dbReference type="ARBA" id="ARBA00022679"/>
    </source>
</evidence>
<feature type="binding site" evidence="5">
    <location>
        <begin position="65"/>
        <end position="66"/>
    </location>
    <ligand>
        <name>NAD(+)</name>
        <dbReference type="ChEBI" id="CHEBI:57540"/>
    </ligand>
</feature>
<dbReference type="InterPro" id="IPR002504">
    <property type="entry name" value="NADK"/>
</dbReference>
<dbReference type="PANTHER" id="PTHR20275:SF0">
    <property type="entry name" value="NAD KINASE"/>
    <property type="match status" value="1"/>
</dbReference>
<dbReference type="AlphaFoldDB" id="A0A7J4ISY3"/>
<comment type="catalytic activity">
    <reaction evidence="5">
        <text>NAD(+) + ATP = ADP + NADP(+) + H(+)</text>
        <dbReference type="Rhea" id="RHEA:18629"/>
        <dbReference type="ChEBI" id="CHEBI:15378"/>
        <dbReference type="ChEBI" id="CHEBI:30616"/>
        <dbReference type="ChEBI" id="CHEBI:57540"/>
        <dbReference type="ChEBI" id="CHEBI:58349"/>
        <dbReference type="ChEBI" id="CHEBI:456216"/>
        <dbReference type="EC" id="2.7.1.23"/>
    </reaction>
</comment>
<keyword evidence="3 5" id="KW-0521">NADP</keyword>
<accession>A0A7J4ISY3</accession>
<dbReference type="Pfam" id="PF20143">
    <property type="entry name" value="NAD_kinase_C"/>
    <property type="match status" value="1"/>
</dbReference>
<feature type="binding site" evidence="5">
    <location>
        <position position="70"/>
    </location>
    <ligand>
        <name>NAD(+)</name>
        <dbReference type="ChEBI" id="CHEBI:57540"/>
    </ligand>
</feature>
<feature type="active site" description="Proton acceptor" evidence="5">
    <location>
        <position position="65"/>
    </location>
</feature>
<dbReference type="GO" id="GO:0046872">
    <property type="term" value="F:metal ion binding"/>
    <property type="evidence" value="ECO:0007669"/>
    <property type="project" value="UniProtKB-UniRule"/>
</dbReference>
<organism evidence="6 7">
    <name type="scientific">Candidatus Iainarchaeum sp</name>
    <dbReference type="NCBI Taxonomy" id="3101447"/>
    <lineage>
        <taxon>Archaea</taxon>
        <taxon>Candidatus Iainarchaeota</taxon>
        <taxon>Candidatus Iainarchaeia</taxon>
        <taxon>Candidatus Iainarchaeales</taxon>
        <taxon>Candidatus Iainarchaeaceae</taxon>
        <taxon>Candidatus Iainarchaeum</taxon>
    </lineage>
</organism>
<feature type="binding site" evidence="5">
    <location>
        <begin position="175"/>
        <end position="180"/>
    </location>
    <ligand>
        <name>NAD(+)</name>
        <dbReference type="ChEBI" id="CHEBI:57540"/>
    </ligand>
</feature>
<evidence type="ECO:0000256" key="4">
    <source>
        <dbReference type="ARBA" id="ARBA00023027"/>
    </source>
</evidence>